<organism evidence="2 3">
    <name type="scientific">Streptomyces liliiviolaceus</name>
    <dbReference type="NCBI Taxonomy" id="2823109"/>
    <lineage>
        <taxon>Bacteria</taxon>
        <taxon>Bacillati</taxon>
        <taxon>Actinomycetota</taxon>
        <taxon>Actinomycetes</taxon>
        <taxon>Kitasatosporales</taxon>
        <taxon>Streptomycetaceae</taxon>
        <taxon>Streptomyces</taxon>
    </lineage>
</organism>
<dbReference type="InterPro" id="IPR001387">
    <property type="entry name" value="Cro/C1-type_HTH"/>
</dbReference>
<protein>
    <submittedName>
        <fullName evidence="2">Helix-turn-helix transcriptional regulator</fullName>
    </submittedName>
</protein>
<dbReference type="CDD" id="cd00093">
    <property type="entry name" value="HTH_XRE"/>
    <property type="match status" value="1"/>
</dbReference>
<dbReference type="GO" id="GO:0003677">
    <property type="term" value="F:DNA binding"/>
    <property type="evidence" value="ECO:0007669"/>
    <property type="project" value="InterPro"/>
</dbReference>
<dbReference type="AlphaFoldDB" id="A0A940XZC6"/>
<sequence length="387" mass="42944">MDGTMMARRPQHTVWHWATPQAEAILATRDIGAILRFHRGVHGITQTELGQLLGYDKTYISLLELGKRSLEDVGSRRHIAKSLCLPPHVVGVTDPADTDHRAMLQFGESTVRLAEIARQSGHASEAVAELWPLVARLEARMEDGHMEREVLYLLARARVGLGVALGNVLPEERLSTAARWTAKSIALARYFGDPVFTSYVLRMHGNELRKARLHGAAVDRLQHAAALAPDHEAKAAVLPLLARAAGALRNQPLFDEAMRETNRLLAETEHTSLFNPYALHEIRLRGLMATGKTDIAIRLVEQGSPVPTMTVAPQWRVIELITVAQVRLAADDCARAAQSLHTAVDEAVRQRLPHQLQRIVRAAHHRLPEIREAADHGLDRIRQEMAA</sequence>
<evidence type="ECO:0000313" key="3">
    <source>
        <dbReference type="Proteomes" id="UP000677413"/>
    </source>
</evidence>
<proteinExistence type="predicted"/>
<evidence type="ECO:0000259" key="1">
    <source>
        <dbReference type="PROSITE" id="PS50943"/>
    </source>
</evidence>
<name>A0A940XZC6_9ACTN</name>
<evidence type="ECO:0000313" key="2">
    <source>
        <dbReference type="EMBL" id="MBQ0852856.1"/>
    </source>
</evidence>
<feature type="domain" description="HTH cro/C1-type" evidence="1">
    <location>
        <begin position="35"/>
        <end position="69"/>
    </location>
</feature>
<gene>
    <name evidence="2" type="ORF">J8N05_32315</name>
</gene>
<accession>A0A940XZC6</accession>
<dbReference type="Proteomes" id="UP000677413">
    <property type="component" value="Unassembled WGS sequence"/>
</dbReference>
<dbReference type="PROSITE" id="PS50943">
    <property type="entry name" value="HTH_CROC1"/>
    <property type="match status" value="1"/>
</dbReference>
<dbReference type="EMBL" id="JAGPYQ010000001">
    <property type="protein sequence ID" value="MBQ0852856.1"/>
    <property type="molecule type" value="Genomic_DNA"/>
</dbReference>
<dbReference type="SUPFAM" id="SSF47413">
    <property type="entry name" value="lambda repressor-like DNA-binding domains"/>
    <property type="match status" value="1"/>
</dbReference>
<dbReference type="RefSeq" id="WP_210889068.1">
    <property type="nucleotide sequence ID" value="NZ_JAGPYQ010000001.1"/>
</dbReference>
<keyword evidence="3" id="KW-1185">Reference proteome</keyword>
<comment type="caution">
    <text evidence="2">The sequence shown here is derived from an EMBL/GenBank/DDBJ whole genome shotgun (WGS) entry which is preliminary data.</text>
</comment>
<dbReference type="Gene3D" id="1.10.260.40">
    <property type="entry name" value="lambda repressor-like DNA-binding domains"/>
    <property type="match status" value="1"/>
</dbReference>
<dbReference type="InterPro" id="IPR010982">
    <property type="entry name" value="Lambda_DNA-bd_dom_sf"/>
</dbReference>
<reference evidence="2 3" key="1">
    <citation type="submission" date="2021-04" db="EMBL/GenBank/DDBJ databases">
        <authorList>
            <person name="Tang X."/>
            <person name="Zhou X."/>
            <person name="Chen X."/>
            <person name="Cernava T."/>
            <person name="Zhang C."/>
        </authorList>
    </citation>
    <scope>NUCLEOTIDE SEQUENCE [LARGE SCALE GENOMIC DNA]</scope>
    <source>
        <strain evidence="2 3">BH-SS-21</strain>
    </source>
</reference>